<dbReference type="Proteomes" id="UP000807342">
    <property type="component" value="Unassembled WGS sequence"/>
</dbReference>
<evidence type="ECO:0000313" key="13">
    <source>
        <dbReference type="Proteomes" id="UP000807342"/>
    </source>
</evidence>
<dbReference type="SUPFAM" id="SSF103506">
    <property type="entry name" value="Mitochondrial carrier"/>
    <property type="match status" value="1"/>
</dbReference>
<dbReference type="PANTHER" id="PTHR45624:SF31">
    <property type="entry name" value="MITOCHONDRIAL ORNITHINE TRANSPORTER 1"/>
    <property type="match status" value="1"/>
</dbReference>
<keyword evidence="5" id="KW-0677">Repeat</keyword>
<comment type="similarity">
    <text evidence="2 10">Belongs to the mitochondrial carrier (TC 2.A.29) family.</text>
</comment>
<keyword evidence="4 9" id="KW-0812">Transmembrane</keyword>
<dbReference type="GO" id="GO:1990575">
    <property type="term" value="P:mitochondrial L-ornithine transmembrane transport"/>
    <property type="evidence" value="ECO:0007669"/>
    <property type="project" value="TreeGrafter"/>
</dbReference>
<evidence type="ECO:0000256" key="11">
    <source>
        <dbReference type="SAM" id="Phobius"/>
    </source>
</evidence>
<dbReference type="EMBL" id="MU151330">
    <property type="protein sequence ID" value="KAF9445023.1"/>
    <property type="molecule type" value="Genomic_DNA"/>
</dbReference>
<name>A0A9P5X551_9AGAR</name>
<dbReference type="InterPro" id="IPR050567">
    <property type="entry name" value="Mitochondrial_Carrier"/>
</dbReference>
<keyword evidence="7" id="KW-0496">Mitochondrion</keyword>
<dbReference type="PANTHER" id="PTHR45624">
    <property type="entry name" value="MITOCHONDRIAL BASIC AMINO ACIDS TRANSPORTER-RELATED"/>
    <property type="match status" value="1"/>
</dbReference>
<keyword evidence="13" id="KW-1185">Reference proteome</keyword>
<dbReference type="InterPro" id="IPR023395">
    <property type="entry name" value="MCP_dom_sf"/>
</dbReference>
<evidence type="ECO:0000256" key="6">
    <source>
        <dbReference type="ARBA" id="ARBA00022989"/>
    </source>
</evidence>
<organism evidence="12 13">
    <name type="scientific">Macrolepiota fuliginosa MF-IS2</name>
    <dbReference type="NCBI Taxonomy" id="1400762"/>
    <lineage>
        <taxon>Eukaryota</taxon>
        <taxon>Fungi</taxon>
        <taxon>Dikarya</taxon>
        <taxon>Basidiomycota</taxon>
        <taxon>Agaricomycotina</taxon>
        <taxon>Agaricomycetes</taxon>
        <taxon>Agaricomycetidae</taxon>
        <taxon>Agaricales</taxon>
        <taxon>Agaricineae</taxon>
        <taxon>Agaricaceae</taxon>
        <taxon>Macrolepiota</taxon>
    </lineage>
</organism>
<gene>
    <name evidence="12" type="ORF">P691DRAFT_762860</name>
</gene>
<accession>A0A9P5X551</accession>
<proteinExistence type="inferred from homology"/>
<dbReference type="GO" id="GO:0031966">
    <property type="term" value="C:mitochondrial membrane"/>
    <property type="evidence" value="ECO:0007669"/>
    <property type="project" value="UniProtKB-SubCell"/>
</dbReference>
<evidence type="ECO:0000256" key="7">
    <source>
        <dbReference type="ARBA" id="ARBA00023128"/>
    </source>
</evidence>
<evidence type="ECO:0000256" key="5">
    <source>
        <dbReference type="ARBA" id="ARBA00022737"/>
    </source>
</evidence>
<dbReference type="OrthoDB" id="2139348at2759"/>
<sequence>MHQDASSDETNNNWFGMSVKEASKEIVYGSIAGMVAEIFEYPFDLAKVRLQAQLLYSTQGRSTPSFNGPLDCLNQTWREEGLRGLYRGVSVPIIGSMVQTAGLFLAYSSFQNIIQNYYHGSVRYEGFKKLQLTIPQLGVAAAGAGFVTSFILCVSFT</sequence>
<feature type="transmembrane region" description="Helical" evidence="11">
    <location>
        <begin position="93"/>
        <end position="114"/>
    </location>
</feature>
<evidence type="ECO:0000256" key="8">
    <source>
        <dbReference type="ARBA" id="ARBA00023136"/>
    </source>
</evidence>
<evidence type="ECO:0000256" key="4">
    <source>
        <dbReference type="ARBA" id="ARBA00022692"/>
    </source>
</evidence>
<evidence type="ECO:0000256" key="9">
    <source>
        <dbReference type="PROSITE-ProRule" id="PRU00282"/>
    </source>
</evidence>
<dbReference type="Pfam" id="PF00153">
    <property type="entry name" value="Mito_carr"/>
    <property type="match status" value="1"/>
</dbReference>
<protein>
    <submittedName>
        <fullName evidence="12">Uncharacterized protein</fullName>
    </submittedName>
</protein>
<dbReference type="AlphaFoldDB" id="A0A9P5X551"/>
<comment type="caution">
    <text evidence="12">The sequence shown here is derived from an EMBL/GenBank/DDBJ whole genome shotgun (WGS) entry which is preliminary data.</text>
</comment>
<keyword evidence="3 10" id="KW-0813">Transport</keyword>
<evidence type="ECO:0000313" key="12">
    <source>
        <dbReference type="EMBL" id="KAF9445023.1"/>
    </source>
</evidence>
<reference evidence="12" key="1">
    <citation type="submission" date="2020-11" db="EMBL/GenBank/DDBJ databases">
        <authorList>
            <consortium name="DOE Joint Genome Institute"/>
            <person name="Ahrendt S."/>
            <person name="Riley R."/>
            <person name="Andreopoulos W."/>
            <person name="Labutti K."/>
            <person name="Pangilinan J."/>
            <person name="Ruiz-Duenas F.J."/>
            <person name="Barrasa J.M."/>
            <person name="Sanchez-Garcia M."/>
            <person name="Camarero S."/>
            <person name="Miyauchi S."/>
            <person name="Serrano A."/>
            <person name="Linde D."/>
            <person name="Babiker R."/>
            <person name="Drula E."/>
            <person name="Ayuso-Fernandez I."/>
            <person name="Pacheco R."/>
            <person name="Padilla G."/>
            <person name="Ferreira P."/>
            <person name="Barriuso J."/>
            <person name="Kellner H."/>
            <person name="Castanera R."/>
            <person name="Alfaro M."/>
            <person name="Ramirez L."/>
            <person name="Pisabarro A.G."/>
            <person name="Kuo A."/>
            <person name="Tritt A."/>
            <person name="Lipzen A."/>
            <person name="He G."/>
            <person name="Yan M."/>
            <person name="Ng V."/>
            <person name="Cullen D."/>
            <person name="Martin F."/>
            <person name="Rosso M.-N."/>
            <person name="Henrissat B."/>
            <person name="Hibbett D."/>
            <person name="Martinez A.T."/>
            <person name="Grigoriev I.V."/>
        </authorList>
    </citation>
    <scope>NUCLEOTIDE SEQUENCE</scope>
    <source>
        <strain evidence="12">MF-IS2</strain>
    </source>
</reference>
<evidence type="ECO:0000256" key="2">
    <source>
        <dbReference type="ARBA" id="ARBA00006375"/>
    </source>
</evidence>
<keyword evidence="8 9" id="KW-0472">Membrane</keyword>
<dbReference type="InterPro" id="IPR018108">
    <property type="entry name" value="MCP_transmembrane"/>
</dbReference>
<dbReference type="GO" id="GO:0000064">
    <property type="term" value="F:L-ornithine transmembrane transporter activity"/>
    <property type="evidence" value="ECO:0007669"/>
    <property type="project" value="TreeGrafter"/>
</dbReference>
<comment type="subcellular location">
    <subcellularLocation>
        <location evidence="1">Mitochondrion membrane</location>
        <topology evidence="1">Multi-pass membrane protein</topology>
    </subcellularLocation>
</comment>
<evidence type="ECO:0000256" key="1">
    <source>
        <dbReference type="ARBA" id="ARBA00004225"/>
    </source>
</evidence>
<evidence type="ECO:0000256" key="10">
    <source>
        <dbReference type="RuleBase" id="RU000488"/>
    </source>
</evidence>
<keyword evidence="6 11" id="KW-1133">Transmembrane helix</keyword>
<feature type="repeat" description="Solcar" evidence="9">
    <location>
        <begin position="20"/>
        <end position="113"/>
    </location>
</feature>
<dbReference type="Gene3D" id="1.50.40.10">
    <property type="entry name" value="Mitochondrial carrier domain"/>
    <property type="match status" value="1"/>
</dbReference>
<feature type="transmembrane region" description="Helical" evidence="11">
    <location>
        <begin position="134"/>
        <end position="156"/>
    </location>
</feature>
<dbReference type="PROSITE" id="PS50920">
    <property type="entry name" value="SOLCAR"/>
    <property type="match status" value="1"/>
</dbReference>
<evidence type="ECO:0000256" key="3">
    <source>
        <dbReference type="ARBA" id="ARBA00022448"/>
    </source>
</evidence>